<dbReference type="Proteomes" id="UP001327560">
    <property type="component" value="Chromosome 7"/>
</dbReference>
<comment type="subcellular location">
    <subcellularLocation>
        <location evidence="1">Nucleus</location>
    </subcellularLocation>
</comment>
<dbReference type="EMBL" id="CP136896">
    <property type="protein sequence ID" value="WOL13477.1"/>
    <property type="molecule type" value="Genomic_DNA"/>
</dbReference>
<evidence type="ECO:0000313" key="5">
    <source>
        <dbReference type="EMBL" id="WOL13477.1"/>
    </source>
</evidence>
<proteinExistence type="predicted"/>
<accession>A0AAQ3KTY0</accession>
<name>A0AAQ3KTY0_9LILI</name>
<dbReference type="CDD" id="cd22933">
    <property type="entry name" value="HFD_HFI1"/>
    <property type="match status" value="1"/>
</dbReference>
<evidence type="ECO:0000256" key="4">
    <source>
        <dbReference type="ARBA" id="ARBA00023242"/>
    </source>
</evidence>
<dbReference type="PANTHER" id="PTHR21277:SF5">
    <property type="entry name" value="TRANSCRIPTIONAL ADAPTER 1"/>
    <property type="match status" value="1"/>
</dbReference>
<dbReference type="PANTHER" id="PTHR21277">
    <property type="entry name" value="TRANSCRIPTIONAL ADAPTER 1"/>
    <property type="match status" value="1"/>
</dbReference>
<keyword evidence="2" id="KW-0805">Transcription regulation</keyword>
<evidence type="ECO:0000313" key="6">
    <source>
        <dbReference type="Proteomes" id="UP001327560"/>
    </source>
</evidence>
<sequence length="423" mass="47030">MPTPKPSQETRISLGDIKLQIAKRIGPERSRRYFCYVNLLLTQKLRKSDFNKYCIPIIGRENIPLHNHFICSIYKNAFLGKTPPPFVHEKVAFKPPEVVGKNLSQEGSMVNQLEAPSLKHTVWSNGNSLPSSPRKVRSCIRERSIKDRPSSLGQNGRMDMSFQQSTVLLDDNVLRENGIHDTCHLKRQMQHHQGDPLEHLAKKSRIGNLVPQGRTSADGQGLLGFVVMENEDELQQADNLNSNSGPLQAPLGIPFCPASTGGARRSSYLAASSSGDILSSNHYCGELCDTEALKRRMEKAAEVNGLEGITLDCANLLNNGLDAYLKRLIKSCVESSGQRAGHDQTKHPVLRQQAQAKPINGLWPQEHMHGQSCVGSSNNMPRLKTCSQISLQAFRVAMELNPQQLGEDWPLLLEKISLLSYDE</sequence>
<dbReference type="Pfam" id="PF12767">
    <property type="entry name" value="SAGA-Tad1"/>
    <property type="match status" value="1"/>
</dbReference>
<keyword evidence="3" id="KW-0804">Transcription</keyword>
<dbReference type="GO" id="GO:0006357">
    <property type="term" value="P:regulation of transcription by RNA polymerase II"/>
    <property type="evidence" value="ECO:0007669"/>
    <property type="project" value="TreeGrafter"/>
</dbReference>
<reference evidence="5 6" key="1">
    <citation type="submission" date="2023-10" db="EMBL/GenBank/DDBJ databases">
        <title>Chromosome-scale genome assembly provides insights into flower coloration mechanisms of Canna indica.</title>
        <authorList>
            <person name="Li C."/>
        </authorList>
    </citation>
    <scope>NUCLEOTIDE SEQUENCE [LARGE SCALE GENOMIC DNA]</scope>
    <source>
        <tissue evidence="5">Flower</tissue>
    </source>
</reference>
<evidence type="ECO:0000256" key="2">
    <source>
        <dbReference type="ARBA" id="ARBA00023015"/>
    </source>
</evidence>
<dbReference type="GO" id="GO:0000124">
    <property type="term" value="C:SAGA complex"/>
    <property type="evidence" value="ECO:0007669"/>
    <property type="project" value="UniProtKB-ARBA"/>
</dbReference>
<keyword evidence="6" id="KW-1185">Reference proteome</keyword>
<organism evidence="5 6">
    <name type="scientific">Canna indica</name>
    <name type="common">Indian-shot</name>
    <dbReference type="NCBI Taxonomy" id="4628"/>
    <lineage>
        <taxon>Eukaryota</taxon>
        <taxon>Viridiplantae</taxon>
        <taxon>Streptophyta</taxon>
        <taxon>Embryophyta</taxon>
        <taxon>Tracheophyta</taxon>
        <taxon>Spermatophyta</taxon>
        <taxon>Magnoliopsida</taxon>
        <taxon>Liliopsida</taxon>
        <taxon>Zingiberales</taxon>
        <taxon>Cannaceae</taxon>
        <taxon>Canna</taxon>
    </lineage>
</organism>
<dbReference type="AlphaFoldDB" id="A0AAQ3KTY0"/>
<evidence type="ECO:0000256" key="1">
    <source>
        <dbReference type="ARBA" id="ARBA00004123"/>
    </source>
</evidence>
<dbReference type="InterPro" id="IPR024738">
    <property type="entry name" value="Hfi1/Tada1"/>
</dbReference>
<protein>
    <submittedName>
        <fullName evidence="5">Uncharacterized protein</fullName>
    </submittedName>
</protein>
<dbReference type="GO" id="GO:0005634">
    <property type="term" value="C:nucleus"/>
    <property type="evidence" value="ECO:0007669"/>
    <property type="project" value="UniProtKB-SubCell"/>
</dbReference>
<keyword evidence="4" id="KW-0539">Nucleus</keyword>
<dbReference type="GO" id="GO:0003713">
    <property type="term" value="F:transcription coactivator activity"/>
    <property type="evidence" value="ECO:0007669"/>
    <property type="project" value="TreeGrafter"/>
</dbReference>
<evidence type="ECO:0000256" key="3">
    <source>
        <dbReference type="ARBA" id="ARBA00023163"/>
    </source>
</evidence>
<gene>
    <name evidence="5" type="ORF">Cni_G22247</name>
</gene>